<proteinExistence type="predicted"/>
<feature type="compositionally biased region" description="Polar residues" evidence="1">
    <location>
        <begin position="58"/>
        <end position="67"/>
    </location>
</feature>
<comment type="caution">
    <text evidence="2">The sequence shown here is derived from an EMBL/GenBank/DDBJ whole genome shotgun (WGS) entry which is preliminary data.</text>
</comment>
<dbReference type="GeneID" id="87833526"/>
<dbReference type="EMBL" id="MU853268">
    <property type="protein sequence ID" value="KAK4118431.1"/>
    <property type="molecule type" value="Genomic_DNA"/>
</dbReference>
<dbReference type="AlphaFoldDB" id="A0AAN6YY48"/>
<feature type="region of interest" description="Disordered" evidence="1">
    <location>
        <begin position="58"/>
        <end position="132"/>
    </location>
</feature>
<reference evidence="2" key="1">
    <citation type="journal article" date="2023" name="Mol. Phylogenet. Evol.">
        <title>Genome-scale phylogeny and comparative genomics of the fungal order Sordariales.</title>
        <authorList>
            <person name="Hensen N."/>
            <person name="Bonometti L."/>
            <person name="Westerberg I."/>
            <person name="Brannstrom I.O."/>
            <person name="Guillou S."/>
            <person name="Cros-Aarteil S."/>
            <person name="Calhoun S."/>
            <person name="Haridas S."/>
            <person name="Kuo A."/>
            <person name="Mondo S."/>
            <person name="Pangilinan J."/>
            <person name="Riley R."/>
            <person name="LaButti K."/>
            <person name="Andreopoulos B."/>
            <person name="Lipzen A."/>
            <person name="Chen C."/>
            <person name="Yan M."/>
            <person name="Daum C."/>
            <person name="Ng V."/>
            <person name="Clum A."/>
            <person name="Steindorff A."/>
            <person name="Ohm R.A."/>
            <person name="Martin F."/>
            <person name="Silar P."/>
            <person name="Natvig D.O."/>
            <person name="Lalanne C."/>
            <person name="Gautier V."/>
            <person name="Ament-Velasquez S.L."/>
            <person name="Kruys A."/>
            <person name="Hutchinson M.I."/>
            <person name="Powell A.J."/>
            <person name="Barry K."/>
            <person name="Miller A.N."/>
            <person name="Grigoriev I.V."/>
            <person name="Debuchy R."/>
            <person name="Gladieux P."/>
            <person name="Hiltunen Thoren M."/>
            <person name="Johannesson H."/>
        </authorList>
    </citation>
    <scope>NUCLEOTIDE SEQUENCE</scope>
    <source>
        <strain evidence="2">CBS 731.68</strain>
    </source>
</reference>
<keyword evidence="3" id="KW-1185">Reference proteome</keyword>
<accession>A0AAN6YY48</accession>
<dbReference type="RefSeq" id="XP_062642204.1">
    <property type="nucleotide sequence ID" value="XM_062796758.1"/>
</dbReference>
<evidence type="ECO:0000313" key="3">
    <source>
        <dbReference type="Proteomes" id="UP001302602"/>
    </source>
</evidence>
<evidence type="ECO:0000256" key="1">
    <source>
        <dbReference type="SAM" id="MobiDB-lite"/>
    </source>
</evidence>
<dbReference type="Proteomes" id="UP001302602">
    <property type="component" value="Unassembled WGS sequence"/>
</dbReference>
<sequence>MDRMRWPATYKGVRRDILFALAELPDRRDLARDRALEQGAYDGDPTLWDLVDASSGRWSSSTMQHCTGQDPPAGDGSDNSGDDSDIEDNSDLEDGLDLEDDSDPGDSSDLGDDSDLEDGAYRSGSNDEYDNM</sequence>
<feature type="compositionally biased region" description="Acidic residues" evidence="1">
    <location>
        <begin position="80"/>
        <end position="118"/>
    </location>
</feature>
<name>A0AAN6YY48_9PEZI</name>
<reference evidence="2" key="2">
    <citation type="submission" date="2023-05" db="EMBL/GenBank/DDBJ databases">
        <authorList>
            <consortium name="Lawrence Berkeley National Laboratory"/>
            <person name="Steindorff A."/>
            <person name="Hensen N."/>
            <person name="Bonometti L."/>
            <person name="Westerberg I."/>
            <person name="Brannstrom I.O."/>
            <person name="Guillou S."/>
            <person name="Cros-Aarteil S."/>
            <person name="Calhoun S."/>
            <person name="Haridas S."/>
            <person name="Kuo A."/>
            <person name="Mondo S."/>
            <person name="Pangilinan J."/>
            <person name="Riley R."/>
            <person name="Labutti K."/>
            <person name="Andreopoulos B."/>
            <person name="Lipzen A."/>
            <person name="Chen C."/>
            <person name="Yanf M."/>
            <person name="Daum C."/>
            <person name="Ng V."/>
            <person name="Clum A."/>
            <person name="Ohm R."/>
            <person name="Martin F."/>
            <person name="Silar P."/>
            <person name="Natvig D."/>
            <person name="Lalanne C."/>
            <person name="Gautier V."/>
            <person name="Ament-Velasquez S.L."/>
            <person name="Kruys A."/>
            <person name="Hutchinson M.I."/>
            <person name="Powell A.J."/>
            <person name="Barry K."/>
            <person name="Miller A.N."/>
            <person name="Grigoriev I.V."/>
            <person name="Debuchy R."/>
            <person name="Gladieux P."/>
            <person name="Thoren M.H."/>
            <person name="Johannesson H."/>
        </authorList>
    </citation>
    <scope>NUCLEOTIDE SEQUENCE</scope>
    <source>
        <strain evidence="2">CBS 731.68</strain>
    </source>
</reference>
<gene>
    <name evidence="2" type="ORF">N657DRAFT_685219</name>
</gene>
<protein>
    <submittedName>
        <fullName evidence="2">Uncharacterized protein</fullName>
    </submittedName>
</protein>
<organism evidence="2 3">
    <name type="scientific">Parathielavia appendiculata</name>
    <dbReference type="NCBI Taxonomy" id="2587402"/>
    <lineage>
        <taxon>Eukaryota</taxon>
        <taxon>Fungi</taxon>
        <taxon>Dikarya</taxon>
        <taxon>Ascomycota</taxon>
        <taxon>Pezizomycotina</taxon>
        <taxon>Sordariomycetes</taxon>
        <taxon>Sordariomycetidae</taxon>
        <taxon>Sordariales</taxon>
        <taxon>Chaetomiaceae</taxon>
        <taxon>Parathielavia</taxon>
    </lineage>
</organism>
<evidence type="ECO:0000313" key="2">
    <source>
        <dbReference type="EMBL" id="KAK4118431.1"/>
    </source>
</evidence>